<sequence length="276" mass="31078">MSGNVCLFLNWFCLLVSWEAEGPESTQTPPVSSVPLIPAVKSVVFKGESHVENVQVLKPTYLSLECTWTGRQNKPPNITGFWRKDGSELTSSRHTVLLENQQYNLKREFTIADEESLGNYSCVFDNQAEVDFILAAPRIGDVRDKPIVAYVGDSVVLECKMEDTKPKPNTWNWYRANETEKDFINPEADPLRYGVQNKEGKTRLTVHNLTEVDAGAYYCGAVYDISITMSRVDLRIITFMEPLKPFLFIVAEVLVLVSIILLYERGKSQGSQPMGG</sequence>
<keyword evidence="6" id="KW-0812">Transmembrane</keyword>
<dbReference type="InterPro" id="IPR007110">
    <property type="entry name" value="Ig-like_dom"/>
</dbReference>
<dbReference type="InterPro" id="IPR036179">
    <property type="entry name" value="Ig-like_dom_sf"/>
</dbReference>
<keyword evidence="7" id="KW-0732">Signal</keyword>
<dbReference type="Pfam" id="PF13927">
    <property type="entry name" value="Ig_3"/>
    <property type="match status" value="1"/>
</dbReference>
<accession>A0AA47P0G6</accession>
<dbReference type="EMBL" id="JAOPHQ010003414">
    <property type="protein sequence ID" value="KAK0143463.1"/>
    <property type="molecule type" value="Genomic_DNA"/>
</dbReference>
<feature type="domain" description="Ig-like" evidence="8">
    <location>
        <begin position="137"/>
        <end position="230"/>
    </location>
</feature>
<dbReference type="InterPro" id="IPR003599">
    <property type="entry name" value="Ig_sub"/>
</dbReference>
<evidence type="ECO:0000256" key="6">
    <source>
        <dbReference type="SAM" id="Phobius"/>
    </source>
</evidence>
<evidence type="ECO:0000256" key="2">
    <source>
        <dbReference type="ARBA" id="ARBA00023136"/>
    </source>
</evidence>
<organism evidence="9 10">
    <name type="scientific">Merluccius polli</name>
    <name type="common">Benguela hake</name>
    <name type="synonym">Merluccius cadenati</name>
    <dbReference type="NCBI Taxonomy" id="89951"/>
    <lineage>
        <taxon>Eukaryota</taxon>
        <taxon>Metazoa</taxon>
        <taxon>Chordata</taxon>
        <taxon>Craniata</taxon>
        <taxon>Vertebrata</taxon>
        <taxon>Euteleostomi</taxon>
        <taxon>Actinopterygii</taxon>
        <taxon>Neopterygii</taxon>
        <taxon>Teleostei</taxon>
        <taxon>Neoteleostei</taxon>
        <taxon>Acanthomorphata</taxon>
        <taxon>Zeiogadaria</taxon>
        <taxon>Gadariae</taxon>
        <taxon>Gadiformes</taxon>
        <taxon>Gadoidei</taxon>
        <taxon>Merlucciidae</taxon>
        <taxon>Merluccius</taxon>
    </lineage>
</organism>
<dbReference type="Proteomes" id="UP001174136">
    <property type="component" value="Unassembled WGS sequence"/>
</dbReference>
<evidence type="ECO:0000313" key="9">
    <source>
        <dbReference type="EMBL" id="KAK0143463.1"/>
    </source>
</evidence>
<evidence type="ECO:0000256" key="4">
    <source>
        <dbReference type="ARBA" id="ARBA00023180"/>
    </source>
</evidence>
<comment type="subcellular location">
    <subcellularLocation>
        <location evidence="1">Membrane</location>
        <topology evidence="1">Single-pass type I membrane protein</topology>
    </subcellularLocation>
</comment>
<keyword evidence="6" id="KW-1133">Transmembrane helix</keyword>
<keyword evidence="2 6" id="KW-0472">Membrane</keyword>
<comment type="caution">
    <text evidence="9">The sequence shown here is derived from an EMBL/GenBank/DDBJ whole genome shotgun (WGS) entry which is preliminary data.</text>
</comment>
<feature type="transmembrane region" description="Helical" evidence="6">
    <location>
        <begin position="245"/>
        <end position="263"/>
    </location>
</feature>
<keyword evidence="3" id="KW-1015">Disulfide bond</keyword>
<protein>
    <submittedName>
        <fullName evidence="9">Embigin</fullName>
    </submittedName>
</protein>
<dbReference type="Gene3D" id="2.60.40.10">
    <property type="entry name" value="Immunoglobulins"/>
    <property type="match status" value="2"/>
</dbReference>
<feature type="chain" id="PRO_5041317732" evidence="7">
    <location>
        <begin position="21"/>
        <end position="276"/>
    </location>
</feature>
<name>A0AA47P0G6_MERPO</name>
<dbReference type="PROSITE" id="PS50835">
    <property type="entry name" value="IG_LIKE"/>
    <property type="match status" value="2"/>
</dbReference>
<evidence type="ECO:0000256" key="5">
    <source>
        <dbReference type="ARBA" id="ARBA00023319"/>
    </source>
</evidence>
<dbReference type="InterPro" id="IPR013783">
    <property type="entry name" value="Ig-like_fold"/>
</dbReference>
<feature type="signal peptide" evidence="7">
    <location>
        <begin position="1"/>
        <end position="20"/>
    </location>
</feature>
<proteinExistence type="predicted"/>
<dbReference type="PANTHER" id="PTHR11640">
    <property type="entry name" value="NEPHRIN"/>
    <property type="match status" value="1"/>
</dbReference>
<dbReference type="GO" id="GO:0005911">
    <property type="term" value="C:cell-cell junction"/>
    <property type="evidence" value="ECO:0007669"/>
    <property type="project" value="TreeGrafter"/>
</dbReference>
<dbReference type="SMART" id="SM00409">
    <property type="entry name" value="IG"/>
    <property type="match status" value="1"/>
</dbReference>
<dbReference type="GO" id="GO:0098609">
    <property type="term" value="P:cell-cell adhesion"/>
    <property type="evidence" value="ECO:0007669"/>
    <property type="project" value="TreeGrafter"/>
</dbReference>
<evidence type="ECO:0000256" key="3">
    <source>
        <dbReference type="ARBA" id="ARBA00023157"/>
    </source>
</evidence>
<evidence type="ECO:0000259" key="8">
    <source>
        <dbReference type="PROSITE" id="PS50835"/>
    </source>
</evidence>
<dbReference type="AlphaFoldDB" id="A0AA47P0G6"/>
<evidence type="ECO:0000256" key="1">
    <source>
        <dbReference type="ARBA" id="ARBA00004479"/>
    </source>
</evidence>
<dbReference type="SUPFAM" id="SSF48726">
    <property type="entry name" value="Immunoglobulin"/>
    <property type="match status" value="2"/>
</dbReference>
<gene>
    <name evidence="9" type="primary">Emb</name>
    <name evidence="9" type="ORF">N1851_018438</name>
</gene>
<keyword evidence="10" id="KW-1185">Reference proteome</keyword>
<dbReference type="GO" id="GO:0005886">
    <property type="term" value="C:plasma membrane"/>
    <property type="evidence" value="ECO:0007669"/>
    <property type="project" value="TreeGrafter"/>
</dbReference>
<reference evidence="9" key="1">
    <citation type="journal article" date="2023" name="Front. Mar. Sci.">
        <title>A new Merluccius polli reference genome to investigate the effects of global change in West African waters.</title>
        <authorList>
            <person name="Mateo J.L."/>
            <person name="Blanco-Fernandez C."/>
            <person name="Garcia-Vazquez E."/>
            <person name="Machado-Schiaffino G."/>
        </authorList>
    </citation>
    <scope>NUCLEOTIDE SEQUENCE</scope>
    <source>
        <strain evidence="9">C29</strain>
        <tissue evidence="9">Fin</tissue>
    </source>
</reference>
<feature type="domain" description="Ig-like" evidence="8">
    <location>
        <begin position="29"/>
        <end position="133"/>
    </location>
</feature>
<keyword evidence="4" id="KW-0325">Glycoprotein</keyword>
<keyword evidence="5" id="KW-0393">Immunoglobulin domain</keyword>
<dbReference type="GO" id="GO:0050839">
    <property type="term" value="F:cell adhesion molecule binding"/>
    <property type="evidence" value="ECO:0007669"/>
    <property type="project" value="TreeGrafter"/>
</dbReference>
<dbReference type="PANTHER" id="PTHR11640:SF158">
    <property type="entry name" value="V-SET AND IMMUNOGLOBULIN DOMAIN-CONTAINING PROTEIN 10-LIKE 2"/>
    <property type="match status" value="1"/>
</dbReference>
<evidence type="ECO:0000313" key="10">
    <source>
        <dbReference type="Proteomes" id="UP001174136"/>
    </source>
</evidence>
<evidence type="ECO:0000256" key="7">
    <source>
        <dbReference type="SAM" id="SignalP"/>
    </source>
</evidence>
<dbReference type="InterPro" id="IPR051275">
    <property type="entry name" value="Cell_adhesion_signaling"/>
</dbReference>